<dbReference type="EMBL" id="JAHQIW010006095">
    <property type="protein sequence ID" value="KAJ1368154.1"/>
    <property type="molecule type" value="Genomic_DNA"/>
</dbReference>
<organism evidence="1 2">
    <name type="scientific">Parelaphostrongylus tenuis</name>
    <name type="common">Meningeal worm</name>
    <dbReference type="NCBI Taxonomy" id="148309"/>
    <lineage>
        <taxon>Eukaryota</taxon>
        <taxon>Metazoa</taxon>
        <taxon>Ecdysozoa</taxon>
        <taxon>Nematoda</taxon>
        <taxon>Chromadorea</taxon>
        <taxon>Rhabditida</taxon>
        <taxon>Rhabditina</taxon>
        <taxon>Rhabditomorpha</taxon>
        <taxon>Strongyloidea</taxon>
        <taxon>Metastrongylidae</taxon>
        <taxon>Parelaphostrongylus</taxon>
    </lineage>
</organism>
<sequence length="90" mass="10232">MIVMRRVSPNVIWRLSSERQDILEGKKARFTAKTFSSGEEGKEIVISELDSAKSLTIRDYNDHTNTAHLDLSSEEIIDSSIKQLLNVVLR</sequence>
<dbReference type="Proteomes" id="UP001196413">
    <property type="component" value="Unassembled WGS sequence"/>
</dbReference>
<reference evidence="1" key="1">
    <citation type="submission" date="2021-06" db="EMBL/GenBank/DDBJ databases">
        <title>Parelaphostrongylus tenuis whole genome reference sequence.</title>
        <authorList>
            <person name="Garwood T.J."/>
            <person name="Larsen P.A."/>
            <person name="Fountain-Jones N.M."/>
            <person name="Garbe J.R."/>
            <person name="Macchietto M.G."/>
            <person name="Kania S.A."/>
            <person name="Gerhold R.W."/>
            <person name="Richards J.E."/>
            <person name="Wolf T.M."/>
        </authorList>
    </citation>
    <scope>NUCLEOTIDE SEQUENCE</scope>
    <source>
        <strain evidence="1">MNPRO001-30</strain>
        <tissue evidence="1">Meninges</tissue>
    </source>
</reference>
<evidence type="ECO:0000313" key="2">
    <source>
        <dbReference type="Proteomes" id="UP001196413"/>
    </source>
</evidence>
<keyword evidence="2" id="KW-1185">Reference proteome</keyword>
<proteinExistence type="predicted"/>
<evidence type="ECO:0000313" key="1">
    <source>
        <dbReference type="EMBL" id="KAJ1368154.1"/>
    </source>
</evidence>
<comment type="caution">
    <text evidence="1">The sequence shown here is derived from an EMBL/GenBank/DDBJ whole genome shotgun (WGS) entry which is preliminary data.</text>
</comment>
<protein>
    <submittedName>
        <fullName evidence="1">Uncharacterized protein</fullName>
    </submittedName>
</protein>
<accession>A0AAD5R2A6</accession>
<name>A0AAD5R2A6_PARTN</name>
<dbReference type="AlphaFoldDB" id="A0AAD5R2A6"/>
<gene>
    <name evidence="1" type="ORF">KIN20_029227</name>
</gene>